<keyword evidence="2" id="KW-0378">Hydrolase</keyword>
<evidence type="ECO:0000259" key="4">
    <source>
        <dbReference type="Pfam" id="PF01321"/>
    </source>
</evidence>
<dbReference type="GO" id="GO:0008235">
    <property type="term" value="F:metalloexopeptidase activity"/>
    <property type="evidence" value="ECO:0007669"/>
    <property type="project" value="UniProtKB-ARBA"/>
</dbReference>
<proteinExistence type="predicted"/>
<evidence type="ECO:0000313" key="5">
    <source>
        <dbReference type="EMBL" id="KRK38347.1"/>
    </source>
</evidence>
<dbReference type="PATRIC" id="fig|1423722.3.peg.29"/>
<evidence type="ECO:0000256" key="2">
    <source>
        <dbReference type="ARBA" id="ARBA00022801"/>
    </source>
</evidence>
<dbReference type="Gene3D" id="3.90.230.10">
    <property type="entry name" value="Creatinase/methionine aminopeptidase superfamily"/>
    <property type="match status" value="1"/>
</dbReference>
<protein>
    <submittedName>
        <fullName evidence="5">Xaa-Pro dipeptidase</fullName>
    </submittedName>
</protein>
<dbReference type="EMBL" id="AZCV01000001">
    <property type="protein sequence ID" value="KRK38347.1"/>
    <property type="molecule type" value="Genomic_DNA"/>
</dbReference>
<dbReference type="Pfam" id="PF01321">
    <property type="entry name" value="Creatinase_N"/>
    <property type="match status" value="1"/>
</dbReference>
<comment type="caution">
    <text evidence="5">The sequence shown here is derived from an EMBL/GenBank/DDBJ whole genome shotgun (WGS) entry which is preliminary data.</text>
</comment>
<feature type="domain" description="Creatinase N-terminal" evidence="4">
    <location>
        <begin position="21"/>
        <end position="148"/>
    </location>
</feature>
<gene>
    <name evidence="5" type="ORF">FC62_GL000029</name>
</gene>
<dbReference type="InterPro" id="IPR000994">
    <property type="entry name" value="Pept_M24"/>
</dbReference>
<dbReference type="CDD" id="cd01092">
    <property type="entry name" value="APP-like"/>
    <property type="match status" value="1"/>
</dbReference>
<reference evidence="5 6" key="1">
    <citation type="journal article" date="2015" name="Genome Announc.">
        <title>Expanding the biotechnology potential of lactobacilli through comparative genomics of 213 strains and associated genera.</title>
        <authorList>
            <person name="Sun Z."/>
            <person name="Harris H.M."/>
            <person name="McCann A."/>
            <person name="Guo C."/>
            <person name="Argimon S."/>
            <person name="Zhang W."/>
            <person name="Yang X."/>
            <person name="Jeffery I.B."/>
            <person name="Cooney J.C."/>
            <person name="Kagawa T.F."/>
            <person name="Liu W."/>
            <person name="Song Y."/>
            <person name="Salvetti E."/>
            <person name="Wrobel A."/>
            <person name="Rasinkangas P."/>
            <person name="Parkhill J."/>
            <person name="Rea M.C."/>
            <person name="O'Sullivan O."/>
            <person name="Ritari J."/>
            <person name="Douillard F.P."/>
            <person name="Paul Ross R."/>
            <person name="Yang R."/>
            <person name="Briner A.E."/>
            <person name="Felis G.E."/>
            <person name="de Vos W.M."/>
            <person name="Barrangou R."/>
            <person name="Klaenhammer T.R."/>
            <person name="Caufield P.W."/>
            <person name="Cui Y."/>
            <person name="Zhang H."/>
            <person name="O'Toole P.W."/>
        </authorList>
    </citation>
    <scope>NUCLEOTIDE SEQUENCE [LARGE SCALE GENOMIC DNA]</scope>
    <source>
        <strain evidence="5 6">DSM 20534</strain>
    </source>
</reference>
<dbReference type="PANTHER" id="PTHR46112">
    <property type="entry name" value="AMINOPEPTIDASE"/>
    <property type="match status" value="1"/>
</dbReference>
<feature type="domain" description="Peptidase M24" evidence="3">
    <location>
        <begin position="156"/>
        <end position="358"/>
    </location>
</feature>
<dbReference type="InterPro" id="IPR001714">
    <property type="entry name" value="Pept_M24_MAP"/>
</dbReference>
<dbReference type="Proteomes" id="UP000050909">
    <property type="component" value="Unassembled WGS sequence"/>
</dbReference>
<dbReference type="Pfam" id="PF00557">
    <property type="entry name" value="Peptidase_M24"/>
    <property type="match status" value="1"/>
</dbReference>
<organism evidence="5 6">
    <name type="scientific">Amylolactobacillus amylotrophicus DSM 20534</name>
    <dbReference type="NCBI Taxonomy" id="1423722"/>
    <lineage>
        <taxon>Bacteria</taxon>
        <taxon>Bacillati</taxon>
        <taxon>Bacillota</taxon>
        <taxon>Bacilli</taxon>
        <taxon>Lactobacillales</taxon>
        <taxon>Lactobacillaceae</taxon>
        <taxon>Amylolactobacillus</taxon>
    </lineage>
</organism>
<dbReference type="InterPro" id="IPR029149">
    <property type="entry name" value="Creatin/AminoP/Spt16_N"/>
</dbReference>
<dbReference type="GO" id="GO:0046872">
    <property type="term" value="F:metal ion binding"/>
    <property type="evidence" value="ECO:0007669"/>
    <property type="project" value="UniProtKB-KW"/>
</dbReference>
<dbReference type="GO" id="GO:0004177">
    <property type="term" value="F:aminopeptidase activity"/>
    <property type="evidence" value="ECO:0007669"/>
    <property type="project" value="UniProtKB-ARBA"/>
</dbReference>
<dbReference type="PROSITE" id="PS00491">
    <property type="entry name" value="PROLINE_PEPTIDASE"/>
    <property type="match status" value="1"/>
</dbReference>
<accession>A0A0R1GVH9</accession>
<keyword evidence="1" id="KW-0479">Metal-binding</keyword>
<evidence type="ECO:0000313" key="6">
    <source>
        <dbReference type="Proteomes" id="UP000050909"/>
    </source>
</evidence>
<evidence type="ECO:0000259" key="3">
    <source>
        <dbReference type="Pfam" id="PF00557"/>
    </source>
</evidence>
<dbReference type="Gene3D" id="3.40.350.10">
    <property type="entry name" value="Creatinase/prolidase N-terminal domain"/>
    <property type="match status" value="1"/>
</dbReference>
<dbReference type="PRINTS" id="PR00599">
    <property type="entry name" value="MAPEPTIDASE"/>
</dbReference>
<dbReference type="InterPro" id="IPR050659">
    <property type="entry name" value="Peptidase_M24B"/>
</dbReference>
<dbReference type="PANTHER" id="PTHR46112:SF3">
    <property type="entry name" value="AMINOPEPTIDASE YPDF"/>
    <property type="match status" value="1"/>
</dbReference>
<name>A0A0R1GVH9_9LACO</name>
<dbReference type="SUPFAM" id="SSF53092">
    <property type="entry name" value="Creatinase/prolidase N-terminal domain"/>
    <property type="match status" value="1"/>
</dbReference>
<dbReference type="InterPro" id="IPR000587">
    <property type="entry name" value="Creatinase_N"/>
</dbReference>
<evidence type="ECO:0000256" key="1">
    <source>
        <dbReference type="ARBA" id="ARBA00022723"/>
    </source>
</evidence>
<sequence>MKIMNREYLVDSNRQKTIERRLEQLISLIKKEAAEAMVVFSETSIRYLTGFTGEEAQLVIFSDGSSFLLSDSRFASQLKTEVPSTISVVMKTRGEMPEIVALLHAHASKKVLIEGDFLSATAFATLKAQDSQLEYELVTEFVERLRLVKDEDEIALVRRAIEISEQSFQAILPQIAVGKTEREIAAALEYAMKEPGASGPSFATIVASGVRSAWPHGKASDKQLAAHELITIDFGCVFEGYVSDITRTVALGTVSSELNEIYQVVLAANKQGIAASVAGNRGADVDSAARNLINEAGYGQYFGHGIGHGIGLDIHEINSPTMKFRETMLLENMVTTVEPGIYLPGKGGVRIEDDVRISATPAVLTTLPKEELIIL</sequence>
<dbReference type="AlphaFoldDB" id="A0A0R1GVH9"/>
<dbReference type="InterPro" id="IPR036005">
    <property type="entry name" value="Creatinase/aminopeptidase-like"/>
</dbReference>
<keyword evidence="6" id="KW-1185">Reference proteome</keyword>
<dbReference type="SUPFAM" id="SSF55920">
    <property type="entry name" value="Creatinase/aminopeptidase"/>
    <property type="match status" value="1"/>
</dbReference>
<dbReference type="InterPro" id="IPR001131">
    <property type="entry name" value="Peptidase_M24B_aminopep-P_CS"/>
</dbReference>